<dbReference type="EC" id="2.7.1.26" evidence="1"/>
<reference evidence="1" key="1">
    <citation type="submission" date="2022-07" db="EMBL/GenBank/DDBJ databases">
        <title>Phylogenomic reconstructions and comparative analyses of Kickxellomycotina fungi.</title>
        <authorList>
            <person name="Reynolds N.K."/>
            <person name="Stajich J.E."/>
            <person name="Barry K."/>
            <person name="Grigoriev I.V."/>
            <person name="Crous P."/>
            <person name="Smith M.E."/>
        </authorList>
    </citation>
    <scope>NUCLEOTIDE SEQUENCE</scope>
    <source>
        <strain evidence="1">CBS 109366</strain>
    </source>
</reference>
<evidence type="ECO:0000313" key="1">
    <source>
        <dbReference type="EMBL" id="KAJ2767168.1"/>
    </source>
</evidence>
<evidence type="ECO:0000313" key="2">
    <source>
        <dbReference type="Proteomes" id="UP001140234"/>
    </source>
</evidence>
<keyword evidence="1" id="KW-0418">Kinase</keyword>
<comment type="caution">
    <text evidence="1">The sequence shown here is derived from an EMBL/GenBank/DDBJ whole genome shotgun (WGS) entry which is preliminary data.</text>
</comment>
<organism evidence="1 2">
    <name type="scientific">Coemansia nantahalensis</name>
    <dbReference type="NCBI Taxonomy" id="2789366"/>
    <lineage>
        <taxon>Eukaryota</taxon>
        <taxon>Fungi</taxon>
        <taxon>Fungi incertae sedis</taxon>
        <taxon>Zoopagomycota</taxon>
        <taxon>Kickxellomycotina</taxon>
        <taxon>Kickxellomycetes</taxon>
        <taxon>Kickxellales</taxon>
        <taxon>Kickxellaceae</taxon>
        <taxon>Coemansia</taxon>
    </lineage>
</organism>
<keyword evidence="2" id="KW-1185">Reference proteome</keyword>
<dbReference type="Proteomes" id="UP001140234">
    <property type="component" value="Unassembled WGS sequence"/>
</dbReference>
<gene>
    <name evidence="1" type="primary">FMN1</name>
    <name evidence="1" type="ORF">IWQ57_004064</name>
</gene>
<sequence length="156" mass="17214">MSRAEIAETVAKPFPVLVKGEVVAGFGRGGKQLGIPTANLATEAVERALENMDIGVYLGWAQVEGGAVMPMVMSLGWNPYFKNEKRSGEVHIMHAFKDDFYGKTLRIAVLAFVRPERDYASLDALVADIREDIRIAHEALEQPDYAQIKQSPFFGS</sequence>
<keyword evidence="1" id="KW-0808">Transferase</keyword>
<proteinExistence type="predicted"/>
<protein>
    <submittedName>
        <fullName evidence="1">Riboflavin kinase</fullName>
        <ecNumber evidence="1">2.7.1.26</ecNumber>
    </submittedName>
</protein>
<dbReference type="EMBL" id="JANBUJ010001494">
    <property type="protein sequence ID" value="KAJ2767168.1"/>
    <property type="molecule type" value="Genomic_DNA"/>
</dbReference>
<accession>A0ACC1JU21</accession>
<name>A0ACC1JU21_9FUNG</name>